<organism evidence="3">
    <name type="scientific">Telmatobacter sp. DSM 110680</name>
    <dbReference type="NCBI Taxonomy" id="3036704"/>
    <lineage>
        <taxon>Bacteria</taxon>
        <taxon>Pseudomonadati</taxon>
        <taxon>Acidobacteriota</taxon>
        <taxon>Terriglobia</taxon>
        <taxon>Terriglobales</taxon>
        <taxon>Acidobacteriaceae</taxon>
        <taxon>Telmatobacter</taxon>
    </lineage>
</organism>
<evidence type="ECO:0000256" key="1">
    <source>
        <dbReference type="ARBA" id="ARBA00022729"/>
    </source>
</evidence>
<sequence length="776" mass="78761">MLNRSTACLLLPRVRQIFILASLTPAFAMPLALAQGNPVKFVAAPTVARGGPGSGAYKAFAGRFSRNGPLDVVFSGVTDNSPNSVNFSETAINQGNGVFTTVDNHGGRANDGLTGPDFGADLNGDGITDAVTSVYNQIQIQLGSVDGTFGDASFITLDGGASPNSYAVGDFDGNGTMDMVVLTSNDTMVILFNDGAANFHPAFTYQLPAGAGEGGVLVGDFNGDKLADVALIGNGTVTLYLATHGGALTRGTTYTIGGSPVAVVDVNHDAFADLALLTPTGVQYMLGSASGQLTAGKKITVPGLTGELVFADFNNDGLLDLAIAGTSPGPSSPSFVSVYLGTSTGSFGSPTVYGIGNSPVTLMAGDFYGSGKIDLMTFDSGDAGLSLLQNIGGGHFKGAPVTHSINATGIVAGDFNRDGKQDVAVVNTPNCKAPCKGTVTVFPGTNSNYFSPGTTYAIGMHGVAIAAGDLNHDGYLDLVVVNSFPGDAADTSVLLGKADGTFQAARNYNLGSLSNDAVLIDINKDGKLDLVTAGGVALGKGDGTFAARKPFPGFGFDGTLHFAVADVNGDGKLDVVLVDSGNFGGCGSEFQVLLGDGKGGFTTGQNISNEFGQPVTSMTLARLRAGGAYDIVYSYVGGCNAQVGGETFSGVAGYIGDGHGTGTFTNEFSALSGEEFSDVILNGPVVVADFNGDGKVDIGTGTIGHFAVALGNGDETFQPQQLFTADIANQVYTVPTGQISRVVPGGIVVADFLKDGKPDVVLTSGLGVARLYNATP</sequence>
<dbReference type="Gene3D" id="2.130.10.130">
    <property type="entry name" value="Integrin alpha, N-terminal"/>
    <property type="match status" value="2"/>
</dbReference>
<name>A0AAU7DQK3_9BACT</name>
<gene>
    <name evidence="3" type="ORF">P8935_11560</name>
</gene>
<dbReference type="AlphaFoldDB" id="A0AAU7DQK3"/>
<feature type="signal peptide" evidence="2">
    <location>
        <begin position="1"/>
        <end position="34"/>
    </location>
</feature>
<evidence type="ECO:0000313" key="3">
    <source>
        <dbReference type="EMBL" id="XBH19930.1"/>
    </source>
</evidence>
<dbReference type="InterPro" id="IPR013517">
    <property type="entry name" value="FG-GAP"/>
</dbReference>
<dbReference type="SUPFAM" id="SSF69318">
    <property type="entry name" value="Integrin alpha N-terminal domain"/>
    <property type="match status" value="3"/>
</dbReference>
<keyword evidence="1 2" id="KW-0732">Signal</keyword>
<dbReference type="Gene3D" id="2.30.30.100">
    <property type="match status" value="1"/>
</dbReference>
<dbReference type="RefSeq" id="WP_348265152.1">
    <property type="nucleotide sequence ID" value="NZ_CP121196.1"/>
</dbReference>
<dbReference type="InterPro" id="IPR028994">
    <property type="entry name" value="Integrin_alpha_N"/>
</dbReference>
<protein>
    <submittedName>
        <fullName evidence="3">VCBS repeat-containing protein</fullName>
    </submittedName>
</protein>
<feature type="chain" id="PRO_5043459148" evidence="2">
    <location>
        <begin position="35"/>
        <end position="776"/>
    </location>
</feature>
<accession>A0AAU7DQK3</accession>
<dbReference type="PANTHER" id="PTHR46580">
    <property type="entry name" value="SENSOR KINASE-RELATED"/>
    <property type="match status" value="1"/>
</dbReference>
<evidence type="ECO:0000256" key="2">
    <source>
        <dbReference type="SAM" id="SignalP"/>
    </source>
</evidence>
<dbReference type="Pfam" id="PF13517">
    <property type="entry name" value="FG-GAP_3"/>
    <property type="match status" value="6"/>
</dbReference>
<reference evidence="3" key="1">
    <citation type="submission" date="2023-03" db="EMBL/GenBank/DDBJ databases">
        <title>Edaphobacter sp.</title>
        <authorList>
            <person name="Huber K.J."/>
            <person name="Papendorf J."/>
            <person name="Pilke C."/>
            <person name="Bunk B."/>
            <person name="Sproeer C."/>
            <person name="Pester M."/>
        </authorList>
    </citation>
    <scope>NUCLEOTIDE SEQUENCE</scope>
    <source>
        <strain evidence="3">DSM 110680</strain>
    </source>
</reference>
<proteinExistence type="predicted"/>
<dbReference type="EMBL" id="CP121196">
    <property type="protein sequence ID" value="XBH19930.1"/>
    <property type="molecule type" value="Genomic_DNA"/>
</dbReference>